<dbReference type="GeneID" id="113216342"/>
<dbReference type="Proteomes" id="UP000504606">
    <property type="component" value="Unplaced"/>
</dbReference>
<sequence>MRAVYRCRQCGKTYCWKKTLQRHMKLECGGKEPQFPCPVCQYRFKYKSHRLRHMTKVHHVTHDEAQAVIDNMKSEYGDMDIEGVDIDVDVDVDVDPEDYVMGSLPPMAPPQATPAAPPPRRARRSSVAVAAREDEG</sequence>
<dbReference type="GO" id="GO:0008270">
    <property type="term" value="F:zinc ion binding"/>
    <property type="evidence" value="ECO:0007669"/>
    <property type="project" value="UniProtKB-KW"/>
</dbReference>
<evidence type="ECO:0000256" key="5">
    <source>
        <dbReference type="ARBA" id="ARBA00022833"/>
    </source>
</evidence>
<feature type="compositionally biased region" description="Pro residues" evidence="8">
    <location>
        <begin position="106"/>
        <end position="119"/>
    </location>
</feature>
<dbReference type="RefSeq" id="XP_052132509.1">
    <property type="nucleotide sequence ID" value="XM_052276549.1"/>
</dbReference>
<gene>
    <name evidence="11 12" type="primary">LOC113216342</name>
</gene>
<reference evidence="11 12" key="1">
    <citation type="submission" date="2025-04" db="UniProtKB">
        <authorList>
            <consortium name="RefSeq"/>
        </authorList>
    </citation>
    <scope>IDENTIFICATION</scope>
    <source>
        <tissue evidence="11 12">Whole organism</tissue>
    </source>
</reference>
<dbReference type="AlphaFoldDB" id="A0A6J1TF28"/>
<dbReference type="Gene3D" id="3.30.160.60">
    <property type="entry name" value="Classic Zinc Finger"/>
    <property type="match status" value="1"/>
</dbReference>
<evidence type="ECO:0000256" key="6">
    <source>
        <dbReference type="ARBA" id="ARBA00023242"/>
    </source>
</evidence>
<name>A0A6J1TF28_FRAOC</name>
<dbReference type="OrthoDB" id="3437960at2759"/>
<dbReference type="PROSITE" id="PS50157">
    <property type="entry name" value="ZINC_FINGER_C2H2_2"/>
    <property type="match status" value="2"/>
</dbReference>
<dbReference type="Pfam" id="PF00096">
    <property type="entry name" value="zf-C2H2"/>
    <property type="match status" value="2"/>
</dbReference>
<feature type="domain" description="C2H2-type" evidence="9">
    <location>
        <begin position="35"/>
        <end position="58"/>
    </location>
</feature>
<proteinExistence type="predicted"/>
<evidence type="ECO:0000313" key="11">
    <source>
        <dbReference type="RefSeq" id="XP_026291878.2"/>
    </source>
</evidence>
<dbReference type="GO" id="GO:0005634">
    <property type="term" value="C:nucleus"/>
    <property type="evidence" value="ECO:0007669"/>
    <property type="project" value="UniProtKB-SubCell"/>
</dbReference>
<evidence type="ECO:0000256" key="8">
    <source>
        <dbReference type="SAM" id="MobiDB-lite"/>
    </source>
</evidence>
<dbReference type="InterPro" id="IPR013087">
    <property type="entry name" value="Znf_C2H2_type"/>
</dbReference>
<dbReference type="KEGG" id="foc:113216342"/>
<keyword evidence="2" id="KW-0479">Metal-binding</keyword>
<evidence type="ECO:0000256" key="7">
    <source>
        <dbReference type="PROSITE-ProRule" id="PRU00042"/>
    </source>
</evidence>
<dbReference type="SMART" id="SM00355">
    <property type="entry name" value="ZnF_C2H2"/>
    <property type="match status" value="2"/>
</dbReference>
<evidence type="ECO:0000313" key="10">
    <source>
        <dbReference type="Proteomes" id="UP000504606"/>
    </source>
</evidence>
<dbReference type="PANTHER" id="PTHR24406">
    <property type="entry name" value="TRANSCRIPTIONAL REPRESSOR CTCFL-RELATED"/>
    <property type="match status" value="1"/>
</dbReference>
<keyword evidence="6" id="KW-0539">Nucleus</keyword>
<keyword evidence="4 7" id="KW-0863">Zinc-finger</keyword>
<dbReference type="InterPro" id="IPR036236">
    <property type="entry name" value="Znf_C2H2_sf"/>
</dbReference>
<keyword evidence="10" id="KW-1185">Reference proteome</keyword>
<evidence type="ECO:0000256" key="3">
    <source>
        <dbReference type="ARBA" id="ARBA00022737"/>
    </source>
</evidence>
<evidence type="ECO:0000256" key="1">
    <source>
        <dbReference type="ARBA" id="ARBA00004123"/>
    </source>
</evidence>
<evidence type="ECO:0000313" key="12">
    <source>
        <dbReference type="RefSeq" id="XP_052132509.1"/>
    </source>
</evidence>
<keyword evidence="3" id="KW-0677">Repeat</keyword>
<evidence type="ECO:0000259" key="9">
    <source>
        <dbReference type="PROSITE" id="PS50157"/>
    </source>
</evidence>
<dbReference type="InterPro" id="IPR050888">
    <property type="entry name" value="ZnF_C2H2-type_TF"/>
</dbReference>
<feature type="region of interest" description="Disordered" evidence="8">
    <location>
        <begin position="101"/>
        <end position="136"/>
    </location>
</feature>
<organism evidence="10 11">
    <name type="scientific">Frankliniella occidentalis</name>
    <name type="common">Western flower thrips</name>
    <name type="synonym">Euthrips occidentalis</name>
    <dbReference type="NCBI Taxonomy" id="133901"/>
    <lineage>
        <taxon>Eukaryota</taxon>
        <taxon>Metazoa</taxon>
        <taxon>Ecdysozoa</taxon>
        <taxon>Arthropoda</taxon>
        <taxon>Hexapoda</taxon>
        <taxon>Insecta</taxon>
        <taxon>Pterygota</taxon>
        <taxon>Neoptera</taxon>
        <taxon>Paraneoptera</taxon>
        <taxon>Thysanoptera</taxon>
        <taxon>Terebrantia</taxon>
        <taxon>Thripoidea</taxon>
        <taxon>Thripidae</taxon>
        <taxon>Frankliniella</taxon>
    </lineage>
</organism>
<evidence type="ECO:0000256" key="4">
    <source>
        <dbReference type="ARBA" id="ARBA00022771"/>
    </source>
</evidence>
<feature type="domain" description="C2H2-type" evidence="9">
    <location>
        <begin position="5"/>
        <end position="32"/>
    </location>
</feature>
<comment type="subcellular location">
    <subcellularLocation>
        <location evidence="1">Nucleus</location>
    </subcellularLocation>
</comment>
<keyword evidence="5" id="KW-0862">Zinc</keyword>
<evidence type="ECO:0000256" key="2">
    <source>
        <dbReference type="ARBA" id="ARBA00022723"/>
    </source>
</evidence>
<dbReference type="SUPFAM" id="SSF57667">
    <property type="entry name" value="beta-beta-alpha zinc fingers"/>
    <property type="match status" value="1"/>
</dbReference>
<accession>A0A6J1TF28</accession>
<protein>
    <submittedName>
        <fullName evidence="11 12">Longitudinals lacking protein, isoforms A/B/D/L-like</fullName>
    </submittedName>
</protein>
<dbReference type="RefSeq" id="XP_026291878.2">
    <property type="nucleotide sequence ID" value="XM_026436093.2"/>
</dbReference>